<dbReference type="Proteomes" id="UP000254640">
    <property type="component" value="Unassembled WGS sequence"/>
</dbReference>
<dbReference type="AlphaFoldDB" id="A0A379ALK7"/>
<evidence type="ECO:0000313" key="2">
    <source>
        <dbReference type="Proteomes" id="UP000254640"/>
    </source>
</evidence>
<accession>A0A379ALK7</accession>
<name>A0A379ALK7_ENTAG</name>
<keyword evidence="2" id="KW-1185">Reference proteome</keyword>
<gene>
    <name evidence="1" type="ORF">NCTC9381_04409</name>
</gene>
<sequence length="30" mass="3755">MQWRRKAVELERIDFIASGDRLRFQVYRKS</sequence>
<organism evidence="1 2">
    <name type="scientific">Enterobacter agglomerans</name>
    <name type="common">Erwinia herbicola</name>
    <name type="synonym">Pantoea agglomerans</name>
    <dbReference type="NCBI Taxonomy" id="549"/>
    <lineage>
        <taxon>Bacteria</taxon>
        <taxon>Pseudomonadati</taxon>
        <taxon>Pseudomonadota</taxon>
        <taxon>Gammaproteobacteria</taxon>
        <taxon>Enterobacterales</taxon>
        <taxon>Erwiniaceae</taxon>
        <taxon>Pantoea</taxon>
        <taxon>Pantoea agglomerans group</taxon>
    </lineage>
</organism>
<proteinExistence type="predicted"/>
<reference evidence="1 2" key="1">
    <citation type="submission" date="2018-06" db="EMBL/GenBank/DDBJ databases">
        <authorList>
            <consortium name="Pathogen Informatics"/>
            <person name="Doyle S."/>
        </authorList>
    </citation>
    <scope>NUCLEOTIDE SEQUENCE [LARGE SCALE GENOMIC DNA]</scope>
    <source>
        <strain evidence="1 2">NCTC9381</strain>
    </source>
</reference>
<protein>
    <submittedName>
        <fullName evidence="1">Uncharacterized protein</fullName>
    </submittedName>
</protein>
<dbReference type="EMBL" id="UGSO01000001">
    <property type="protein sequence ID" value="SUB18452.1"/>
    <property type="molecule type" value="Genomic_DNA"/>
</dbReference>
<evidence type="ECO:0000313" key="1">
    <source>
        <dbReference type="EMBL" id="SUB18452.1"/>
    </source>
</evidence>